<evidence type="ECO:0000313" key="4">
    <source>
        <dbReference type="Proteomes" id="UP001642409"/>
    </source>
</evidence>
<gene>
    <name evidence="2" type="ORF">HINF_LOCUS17701</name>
    <name evidence="3" type="ORF">HINF_LOCUS25145</name>
</gene>
<reference evidence="2" key="1">
    <citation type="submission" date="2023-06" db="EMBL/GenBank/DDBJ databases">
        <authorList>
            <person name="Kurt Z."/>
        </authorList>
    </citation>
    <scope>NUCLEOTIDE SEQUENCE</scope>
</reference>
<dbReference type="AlphaFoldDB" id="A0AA86TVE7"/>
<keyword evidence="1" id="KW-0472">Membrane</keyword>
<accession>A0AA86TVE7</accession>
<reference evidence="3 4" key="2">
    <citation type="submission" date="2024-07" db="EMBL/GenBank/DDBJ databases">
        <authorList>
            <person name="Akdeniz Z."/>
        </authorList>
    </citation>
    <scope>NUCLEOTIDE SEQUENCE [LARGE SCALE GENOMIC DNA]</scope>
</reference>
<evidence type="ECO:0000313" key="3">
    <source>
        <dbReference type="EMBL" id="CAL6015757.1"/>
    </source>
</evidence>
<sequence length="151" mass="17928">MSTTSSRSQHTYSQYSFGSASSQWRLNLRVLQLQQLFCTHWLKFRWTLYSNDKTQKYINKRKHLYKYIHCWVIIVRRGTTSNLTTMYVSFLTSFLYIFIILTVSPHSASEIPISTRVTESYLSSQHVPLHTRYKIPSFDSRIFSLLQQSIQ</sequence>
<name>A0AA86TVE7_9EUKA</name>
<dbReference type="Proteomes" id="UP001642409">
    <property type="component" value="Unassembled WGS sequence"/>
</dbReference>
<evidence type="ECO:0000256" key="1">
    <source>
        <dbReference type="SAM" id="Phobius"/>
    </source>
</evidence>
<dbReference type="EMBL" id="CATOUU010000444">
    <property type="protein sequence ID" value="CAI9930056.1"/>
    <property type="molecule type" value="Genomic_DNA"/>
</dbReference>
<keyword evidence="4" id="KW-1185">Reference proteome</keyword>
<dbReference type="EMBL" id="CAXDID020000074">
    <property type="protein sequence ID" value="CAL6015757.1"/>
    <property type="molecule type" value="Genomic_DNA"/>
</dbReference>
<protein>
    <submittedName>
        <fullName evidence="3">Hypothetical_protein</fullName>
    </submittedName>
</protein>
<evidence type="ECO:0000313" key="2">
    <source>
        <dbReference type="EMBL" id="CAI9930056.1"/>
    </source>
</evidence>
<feature type="transmembrane region" description="Helical" evidence="1">
    <location>
        <begin position="86"/>
        <end position="104"/>
    </location>
</feature>
<keyword evidence="1" id="KW-1133">Transmembrane helix</keyword>
<organism evidence="2">
    <name type="scientific">Hexamita inflata</name>
    <dbReference type="NCBI Taxonomy" id="28002"/>
    <lineage>
        <taxon>Eukaryota</taxon>
        <taxon>Metamonada</taxon>
        <taxon>Diplomonadida</taxon>
        <taxon>Hexamitidae</taxon>
        <taxon>Hexamitinae</taxon>
        <taxon>Hexamita</taxon>
    </lineage>
</organism>
<proteinExistence type="predicted"/>
<comment type="caution">
    <text evidence="2">The sequence shown here is derived from an EMBL/GenBank/DDBJ whole genome shotgun (WGS) entry which is preliminary data.</text>
</comment>
<keyword evidence="1" id="KW-0812">Transmembrane</keyword>